<dbReference type="EMBL" id="JBBNAF010000001">
    <property type="protein sequence ID" value="KAK9168717.1"/>
    <property type="molecule type" value="Genomic_DNA"/>
</dbReference>
<feature type="region of interest" description="Disordered" evidence="1">
    <location>
        <begin position="88"/>
        <end position="129"/>
    </location>
</feature>
<dbReference type="Proteomes" id="UP001420932">
    <property type="component" value="Unassembled WGS sequence"/>
</dbReference>
<accession>A0AAP0LCM0</accession>
<name>A0AAP0LCM0_9MAGN</name>
<evidence type="ECO:0000256" key="1">
    <source>
        <dbReference type="SAM" id="MobiDB-lite"/>
    </source>
</evidence>
<keyword evidence="3" id="KW-1185">Reference proteome</keyword>
<protein>
    <submittedName>
        <fullName evidence="2">Uncharacterized protein</fullName>
    </submittedName>
</protein>
<gene>
    <name evidence="2" type="ORF">Syun_000857</name>
</gene>
<evidence type="ECO:0000313" key="2">
    <source>
        <dbReference type="EMBL" id="KAK9168717.1"/>
    </source>
</evidence>
<reference evidence="2 3" key="1">
    <citation type="submission" date="2024-01" db="EMBL/GenBank/DDBJ databases">
        <title>Genome assemblies of Stephania.</title>
        <authorList>
            <person name="Yang L."/>
        </authorList>
    </citation>
    <scope>NUCLEOTIDE SEQUENCE [LARGE SCALE GENOMIC DNA]</scope>
    <source>
        <strain evidence="2">YNDBR</strain>
        <tissue evidence="2">Leaf</tissue>
    </source>
</reference>
<comment type="caution">
    <text evidence="2">The sequence shown here is derived from an EMBL/GenBank/DDBJ whole genome shotgun (WGS) entry which is preliminary data.</text>
</comment>
<proteinExistence type="predicted"/>
<organism evidence="2 3">
    <name type="scientific">Stephania yunnanensis</name>
    <dbReference type="NCBI Taxonomy" id="152371"/>
    <lineage>
        <taxon>Eukaryota</taxon>
        <taxon>Viridiplantae</taxon>
        <taxon>Streptophyta</taxon>
        <taxon>Embryophyta</taxon>
        <taxon>Tracheophyta</taxon>
        <taxon>Spermatophyta</taxon>
        <taxon>Magnoliopsida</taxon>
        <taxon>Ranunculales</taxon>
        <taxon>Menispermaceae</taxon>
        <taxon>Menispermoideae</taxon>
        <taxon>Cissampelideae</taxon>
        <taxon>Stephania</taxon>
    </lineage>
</organism>
<evidence type="ECO:0000313" key="3">
    <source>
        <dbReference type="Proteomes" id="UP001420932"/>
    </source>
</evidence>
<sequence>MGLPGFRHSPLHLCDTWVMRLRVISKNEIMICSVSGVVAFALTPATTPTPEHSLFWTLKRRVGASLPRMKKVHMACYKEVITGEETGSELLGSARSRGGQRSHTASYLKEKQKTDTNGNAPATSRRGQKGVLQNEVLYVTKHQERDLIIARDRTEGETFESSEDLLGNDEKKKIC</sequence>
<dbReference type="AlphaFoldDB" id="A0AAP0LCM0"/>